<gene>
    <name evidence="4" type="ORF">I5803_01280</name>
</gene>
<dbReference type="InterPro" id="IPR041685">
    <property type="entry name" value="AAA_GajA/Old/RecF-like"/>
</dbReference>
<evidence type="ECO:0000259" key="2">
    <source>
        <dbReference type="Pfam" id="PF13175"/>
    </source>
</evidence>
<evidence type="ECO:0000259" key="1">
    <source>
        <dbReference type="Pfam" id="PF12476"/>
    </source>
</evidence>
<dbReference type="Proteomes" id="UP000651050">
    <property type="component" value="Unassembled WGS sequence"/>
</dbReference>
<dbReference type="RefSeq" id="WP_196984616.1">
    <property type="nucleotide sequence ID" value="NZ_JADWYS010000001.1"/>
</dbReference>
<keyword evidence="5" id="KW-1185">Reference proteome</keyword>
<evidence type="ECO:0000313" key="4">
    <source>
        <dbReference type="EMBL" id="MBG9386643.1"/>
    </source>
</evidence>
<dbReference type="InterPro" id="IPR003959">
    <property type="entry name" value="ATPase_AAA_core"/>
</dbReference>
<dbReference type="PANTHER" id="PTHR43581:SF2">
    <property type="entry name" value="EXCINUCLEASE ATPASE SUBUNIT"/>
    <property type="match status" value="1"/>
</dbReference>
<sequence length="369" mass="40902">MLNSVHLRNFKGFEEESIGLRQLTLLSGPNSSGKSSVIQALVLLRQIDWQRSPNTDHAELLPTGQFLSLGTGRDLLHEYAKTDVLSIGVGMDSGERREWIFDYLPTSGKLISKDVISREDLEFVRALPLTYLAAERWGPRTTYPYEDSEPEGSLGVLGQYTFRHLLDHGDDPVENLSLHHPQALGKGLLHQVAAWLGEISPGVKMDVQALKSVGLASAGFGFDRKGDVASRYYRPANVGFGLSYSISMIVALLCSTKKSLILLENPEAHLHPRGQSSLARLIVRASSLAQVIVETHSDHVMNGIRVAVKRRELSADQVAFHYLVRDGVTSRVQTPTLDSEGRLSFWPEGFFDQHDRDLAALVRRPGTKE</sequence>
<protein>
    <submittedName>
        <fullName evidence="4">DUF3696 domain-containing protein</fullName>
    </submittedName>
</protein>
<dbReference type="Pfam" id="PF13175">
    <property type="entry name" value="AAA_15"/>
    <property type="match status" value="1"/>
</dbReference>
<dbReference type="Gene3D" id="3.40.50.300">
    <property type="entry name" value="P-loop containing nucleotide triphosphate hydrolases"/>
    <property type="match status" value="2"/>
</dbReference>
<feature type="domain" description="DUF3696" evidence="1">
    <location>
        <begin position="313"/>
        <end position="361"/>
    </location>
</feature>
<proteinExistence type="predicted"/>
<feature type="domain" description="ATPase AAA-type core" evidence="3">
    <location>
        <begin position="235"/>
        <end position="302"/>
    </location>
</feature>
<dbReference type="InterPro" id="IPR027417">
    <property type="entry name" value="P-loop_NTPase"/>
</dbReference>
<comment type="caution">
    <text evidence="4">The sequence shown here is derived from an EMBL/GenBank/DDBJ whole genome shotgun (WGS) entry which is preliminary data.</text>
</comment>
<dbReference type="GO" id="GO:0016887">
    <property type="term" value="F:ATP hydrolysis activity"/>
    <property type="evidence" value="ECO:0007669"/>
    <property type="project" value="InterPro"/>
</dbReference>
<dbReference type="InterPro" id="IPR014592">
    <property type="entry name" value="P-loop_UCP034888"/>
</dbReference>
<organism evidence="4 5">
    <name type="scientific">Caenimonas aquaedulcis</name>
    <dbReference type="NCBI Taxonomy" id="2793270"/>
    <lineage>
        <taxon>Bacteria</taxon>
        <taxon>Pseudomonadati</taxon>
        <taxon>Pseudomonadota</taxon>
        <taxon>Betaproteobacteria</taxon>
        <taxon>Burkholderiales</taxon>
        <taxon>Comamonadaceae</taxon>
        <taxon>Caenimonas</taxon>
    </lineage>
</organism>
<dbReference type="Pfam" id="PF12476">
    <property type="entry name" value="DUF3696"/>
    <property type="match status" value="1"/>
</dbReference>
<reference evidence="4" key="1">
    <citation type="submission" date="2020-11" db="EMBL/GenBank/DDBJ databases">
        <title>Bacterial whole genome sequence for Caenimonas sp. DR4.4.</title>
        <authorList>
            <person name="Le V."/>
            <person name="Ko S.-R."/>
            <person name="Ahn C.-Y."/>
            <person name="Oh H.-M."/>
        </authorList>
    </citation>
    <scope>NUCLEOTIDE SEQUENCE</scope>
    <source>
        <strain evidence="4">DR4.4</strain>
    </source>
</reference>
<dbReference type="InterPro" id="IPR022532">
    <property type="entry name" value="DUF3696"/>
</dbReference>
<name>A0A931MEF7_9BURK</name>
<accession>A0A931MEF7</accession>
<dbReference type="AlphaFoldDB" id="A0A931MEF7"/>
<dbReference type="InterPro" id="IPR051396">
    <property type="entry name" value="Bact_Antivir_Def_Nuclease"/>
</dbReference>
<feature type="domain" description="Endonuclease GajA/Old nuclease/RecF-like AAA" evidence="2">
    <location>
        <begin position="1"/>
        <end position="46"/>
    </location>
</feature>
<evidence type="ECO:0000313" key="5">
    <source>
        <dbReference type="Proteomes" id="UP000651050"/>
    </source>
</evidence>
<dbReference type="GO" id="GO:0005524">
    <property type="term" value="F:ATP binding"/>
    <property type="evidence" value="ECO:0007669"/>
    <property type="project" value="InterPro"/>
</dbReference>
<dbReference type="EMBL" id="JADWYS010000001">
    <property type="protein sequence ID" value="MBG9386643.1"/>
    <property type="molecule type" value="Genomic_DNA"/>
</dbReference>
<evidence type="ECO:0000259" key="3">
    <source>
        <dbReference type="Pfam" id="PF13304"/>
    </source>
</evidence>
<dbReference type="PANTHER" id="PTHR43581">
    <property type="entry name" value="ATP/GTP PHOSPHATASE"/>
    <property type="match status" value="1"/>
</dbReference>
<dbReference type="Pfam" id="PF13304">
    <property type="entry name" value="AAA_21"/>
    <property type="match status" value="1"/>
</dbReference>
<dbReference type="PIRSF" id="PIRSF034888">
    <property type="entry name" value="P-loop_UCP034888"/>
    <property type="match status" value="1"/>
</dbReference>
<dbReference type="SUPFAM" id="SSF52540">
    <property type="entry name" value="P-loop containing nucleoside triphosphate hydrolases"/>
    <property type="match status" value="1"/>
</dbReference>